<comment type="caution">
    <text evidence="1">The sequence shown here is derived from an EMBL/GenBank/DDBJ whole genome shotgun (WGS) entry which is preliminary data.</text>
</comment>
<gene>
    <name evidence="1" type="ORF">LCGC14_1159770</name>
</gene>
<name>A0A0F9LT09_9ZZZZ</name>
<sequence>MMERAADNPDLVISFIETEQTERKKGKKAFDEFALLNSTDLEDIRDFAGTVGNNKDVEEGKRLKAIEDKNAREMLARSIDETTAMTKEEAARRVVSTGDDRIPIVTFNAVVAAEEKKKTNIEKVEKEEQSVADDKAKAELVAKKRPSRENPNGTLTVDDISAYLKRTDIDVDETWADTQFKAMANTLVEDTLNSQKAIISRAELIRKISEVKREGKPLESLSSDVSAMQAAGQLTAKQAEDMLASIDFNLTTFQQSIRDSEEKLARARIAPSSGSLKPIGTELIDYAEYLIEYDSELRKTKQLDEPSMRKISAELTDKHVKSTIRKLRQINFGIIAKKDEEIEQAIAIKQAMLRQPLSMQKVLLKKAQSEGLISKTPKELTDEQYINQLLKDL</sequence>
<evidence type="ECO:0000313" key="1">
    <source>
        <dbReference type="EMBL" id="KKM98259.1"/>
    </source>
</evidence>
<reference evidence="1" key="1">
    <citation type="journal article" date="2015" name="Nature">
        <title>Complex archaea that bridge the gap between prokaryotes and eukaryotes.</title>
        <authorList>
            <person name="Spang A."/>
            <person name="Saw J.H."/>
            <person name="Jorgensen S.L."/>
            <person name="Zaremba-Niedzwiedzka K."/>
            <person name="Martijn J."/>
            <person name="Lind A.E."/>
            <person name="van Eijk R."/>
            <person name="Schleper C."/>
            <person name="Guy L."/>
            <person name="Ettema T.J."/>
        </authorList>
    </citation>
    <scope>NUCLEOTIDE SEQUENCE</scope>
</reference>
<organism evidence="1">
    <name type="scientific">marine sediment metagenome</name>
    <dbReference type="NCBI Taxonomy" id="412755"/>
    <lineage>
        <taxon>unclassified sequences</taxon>
        <taxon>metagenomes</taxon>
        <taxon>ecological metagenomes</taxon>
    </lineage>
</organism>
<dbReference type="EMBL" id="LAZR01005644">
    <property type="protein sequence ID" value="KKM98259.1"/>
    <property type="molecule type" value="Genomic_DNA"/>
</dbReference>
<dbReference type="AlphaFoldDB" id="A0A0F9LT09"/>
<accession>A0A0F9LT09</accession>
<proteinExistence type="predicted"/>
<feature type="non-terminal residue" evidence="1">
    <location>
        <position position="1"/>
    </location>
</feature>
<protein>
    <submittedName>
        <fullName evidence="1">Uncharacterized protein</fullName>
    </submittedName>
</protein>